<protein>
    <submittedName>
        <fullName evidence="1">Six-hairpin glycosidase</fullName>
    </submittedName>
</protein>
<dbReference type="Pfam" id="PF03663">
    <property type="entry name" value="Glyco_hydro_76"/>
    <property type="match status" value="1"/>
</dbReference>
<dbReference type="PANTHER" id="PTHR47791">
    <property type="entry name" value="MEIOTICALLY UP-REGULATED GENE 191 PROTEIN"/>
    <property type="match status" value="1"/>
</dbReference>
<keyword evidence="1" id="KW-0326">Glycosidase</keyword>
<dbReference type="InterPro" id="IPR008928">
    <property type="entry name" value="6-hairpin_glycosidase_sf"/>
</dbReference>
<dbReference type="EMBL" id="ML996688">
    <property type="protein sequence ID" value="KAF2404086.1"/>
    <property type="molecule type" value="Genomic_DNA"/>
</dbReference>
<evidence type="ECO:0000313" key="2">
    <source>
        <dbReference type="Proteomes" id="UP000799640"/>
    </source>
</evidence>
<organism evidence="1 2">
    <name type="scientific">Trichodelitschia bisporula</name>
    <dbReference type="NCBI Taxonomy" id="703511"/>
    <lineage>
        <taxon>Eukaryota</taxon>
        <taxon>Fungi</taxon>
        <taxon>Dikarya</taxon>
        <taxon>Ascomycota</taxon>
        <taxon>Pezizomycotina</taxon>
        <taxon>Dothideomycetes</taxon>
        <taxon>Dothideomycetes incertae sedis</taxon>
        <taxon>Phaeotrichales</taxon>
        <taxon>Phaeotrichaceae</taxon>
        <taxon>Trichodelitschia</taxon>
    </lineage>
</organism>
<keyword evidence="2" id="KW-1185">Reference proteome</keyword>
<sequence>MPPFRIWRPYRSHPPSSSSSSSPFLPNSLPPSSLPHPLAQCLADPTRATINGERYSVDAHGPPPFNALAELHSALHTMQDRYFEVWVGTWPASIDWTGAVLGMHVAAVLDTLSRSADYVMPVGGAGRGGSGADIGEGNLGEGARVENEINKYFSHELTYYFGENAFSLRQQAYDDMLWVVLGWLEAVGFIKGHAGRHYAGGRWYGEQFVQPFAHRARVFYELAAQGWDETLCGGGMTWNPNLTPYKNAITNELFVAASVGMYLDFPGDRNASPFWRTDAKNTGDDDAGYDADADGGDDGRAAGGDGFIVPPLHRPHLAAAERAYAWLRGSNMTTADGLFADGFHVSGWGRNGSVGTGKCDVRNEMVYTYNQGVLLSGLRGLWEGTGRRGYLEDGHELVRSVIRATGWRDGKEEDGGVWEGLGRNGVLEEVCDSTGSCSQNAQAFKGIFFHHLTRFCAPLPRVPRAPGKTYAADAETAALHRASCAGYAGWVARNARAAMGTRDGLGRYGMWWGADGGRGKEVIGVEGEDYRNEGVNGSVWGGKWDVGVRGGDEVVEEGGEVGPRWDWNDRGRGRTVETQGGGVAVLRAMWEFVWMYSDVQC</sequence>
<dbReference type="Gene3D" id="1.50.10.20">
    <property type="match status" value="1"/>
</dbReference>
<dbReference type="Proteomes" id="UP000799640">
    <property type="component" value="Unassembled WGS sequence"/>
</dbReference>
<accession>A0A6G1I7I7</accession>
<gene>
    <name evidence="1" type="ORF">EJ06DRAFT_469583</name>
</gene>
<dbReference type="AlphaFoldDB" id="A0A6G1I7I7"/>
<dbReference type="SUPFAM" id="SSF48208">
    <property type="entry name" value="Six-hairpin glycosidases"/>
    <property type="match status" value="1"/>
</dbReference>
<dbReference type="GO" id="GO:0005975">
    <property type="term" value="P:carbohydrate metabolic process"/>
    <property type="evidence" value="ECO:0007669"/>
    <property type="project" value="InterPro"/>
</dbReference>
<dbReference type="PANTHER" id="PTHR47791:SF2">
    <property type="entry name" value="ENDO MANNANASE, GH76 FAMILY (EUROFUNG)"/>
    <property type="match status" value="1"/>
</dbReference>
<proteinExistence type="predicted"/>
<evidence type="ECO:0000313" key="1">
    <source>
        <dbReference type="EMBL" id="KAF2404086.1"/>
    </source>
</evidence>
<name>A0A6G1I7I7_9PEZI</name>
<dbReference type="GO" id="GO:0016798">
    <property type="term" value="F:hydrolase activity, acting on glycosyl bonds"/>
    <property type="evidence" value="ECO:0007669"/>
    <property type="project" value="UniProtKB-KW"/>
</dbReference>
<reference evidence="1" key="1">
    <citation type="journal article" date="2020" name="Stud. Mycol.">
        <title>101 Dothideomycetes genomes: a test case for predicting lifestyles and emergence of pathogens.</title>
        <authorList>
            <person name="Haridas S."/>
            <person name="Albert R."/>
            <person name="Binder M."/>
            <person name="Bloem J."/>
            <person name="Labutti K."/>
            <person name="Salamov A."/>
            <person name="Andreopoulos B."/>
            <person name="Baker S."/>
            <person name="Barry K."/>
            <person name="Bills G."/>
            <person name="Bluhm B."/>
            <person name="Cannon C."/>
            <person name="Castanera R."/>
            <person name="Culley D."/>
            <person name="Daum C."/>
            <person name="Ezra D."/>
            <person name="Gonzalez J."/>
            <person name="Henrissat B."/>
            <person name="Kuo A."/>
            <person name="Liang C."/>
            <person name="Lipzen A."/>
            <person name="Lutzoni F."/>
            <person name="Magnuson J."/>
            <person name="Mondo S."/>
            <person name="Nolan M."/>
            <person name="Ohm R."/>
            <person name="Pangilinan J."/>
            <person name="Park H.-J."/>
            <person name="Ramirez L."/>
            <person name="Alfaro M."/>
            <person name="Sun H."/>
            <person name="Tritt A."/>
            <person name="Yoshinaga Y."/>
            <person name="Zwiers L.-H."/>
            <person name="Turgeon B."/>
            <person name="Goodwin S."/>
            <person name="Spatafora J."/>
            <person name="Crous P."/>
            <person name="Grigoriev I."/>
        </authorList>
    </citation>
    <scope>NUCLEOTIDE SEQUENCE</scope>
    <source>
        <strain evidence="1">CBS 262.69</strain>
    </source>
</reference>
<keyword evidence="1" id="KW-0378">Hydrolase</keyword>
<dbReference type="InterPro" id="IPR053169">
    <property type="entry name" value="MUG_Protein"/>
</dbReference>
<dbReference type="InterPro" id="IPR005198">
    <property type="entry name" value="Glyco_hydro_76"/>
</dbReference>
<dbReference type="OrthoDB" id="4104179at2759"/>